<dbReference type="CDD" id="cd00198">
    <property type="entry name" value="vWFA"/>
    <property type="match status" value="1"/>
</dbReference>
<gene>
    <name evidence="3" type="ORF">MJG50_06985</name>
</gene>
<comment type="caution">
    <text evidence="3">The sequence shown here is derived from an EMBL/GenBank/DDBJ whole genome shotgun (WGS) entry which is preliminary data.</text>
</comment>
<dbReference type="Gene3D" id="3.40.50.410">
    <property type="entry name" value="von Willebrand factor, type A domain"/>
    <property type="match status" value="1"/>
</dbReference>
<dbReference type="PANTHER" id="PTHR22625:SF70">
    <property type="entry name" value="PLEXIN A, ISOFORM A"/>
    <property type="match status" value="1"/>
</dbReference>
<feature type="domain" description="VWFA" evidence="2">
    <location>
        <begin position="74"/>
        <end position="249"/>
    </location>
</feature>
<dbReference type="Pfam" id="PF01833">
    <property type="entry name" value="TIG"/>
    <property type="match status" value="5"/>
</dbReference>
<dbReference type="InterPro" id="IPR031148">
    <property type="entry name" value="Plexin"/>
</dbReference>
<name>A0AAW5DWP5_9BACI</name>
<sequence length="868" mass="92537">MKKRHYIRPMILVVALLFSFILPNSADAATITSGDLLNVTKTADVNKLVENDIANVSLTVKGTPKDSTFVRPNDVILIVDKSGSMSSDNRLTAAKNATKEFIDLMDLTKHRVGIVDFDDSVSSFPLTTDATAAKAYVDTIQLGGSTNTGDAVRTATAMLANHRTEAQPTIVILTDGAANNATDALNSATAAKMEDINFYSIALLGVNEDPSKSAPNELLKNMASSASHHHFVLGSVGLPDVYKRIAEEIGLASAYNVKITDTVSSEFEIVPGSYDNNIPKPKVNGNTLEWDIPELKSDELTFTYQIRAKTSTTAGKYSLGKTTTTFEDHQSTTYSLDNLNPIIEVLNPKPIISTINPEKGLTTGGETVSITGKNFLPGAKVYFGSNQATVVSETANEIVVSTPVGAQGTVEVKVVNTDGQFALGTFQYYADPTITSVTPAEGEMIGGNRITIIGSNYMSGAKVYINGVEAATQFSTASKLYVVVPASQIDGTVAVKVVNPDHTEAELANAYTYLTPPPPPVIQLDSLSANSGILTGGESIYLFGANFDRNVKVYFGDKEAIVNYYANTSKIRVSVPEGVSEGLVTVKAENPDGTFAELVNAYEYLAPPPAPAPEISYLSDPSALTGEQKTIYLFGKNILPGAQVFLGDEEIFMDFVTNSKVRIKIPISNQAKTVDVKLVNPDGQTAILVGGFTYTEPVLDPSPVITSLSSNTGFVTGYELITITGSNFTKGLKVYFGDNPAIIVSVTDTEIQVKTPASVTTGLVSVKVVNPDQQEFILTNGFEYTQVPITVTKLSVTSGPVKGGNFVVIYGTDFDKAMTVTVDGQEVSYTFLATNRIRISMPAAPAAGTVDITVDKAGAKASIQYTYN</sequence>
<protein>
    <submittedName>
        <fullName evidence="3">IPT/TIG domain-containing protein</fullName>
    </submittedName>
</protein>
<evidence type="ECO:0000256" key="1">
    <source>
        <dbReference type="SAM" id="SignalP"/>
    </source>
</evidence>
<organism evidence="3 4">
    <name type="scientific">Fredinandcohnia quinoae</name>
    <dbReference type="NCBI Taxonomy" id="2918902"/>
    <lineage>
        <taxon>Bacteria</taxon>
        <taxon>Bacillati</taxon>
        <taxon>Bacillota</taxon>
        <taxon>Bacilli</taxon>
        <taxon>Bacillales</taxon>
        <taxon>Bacillaceae</taxon>
        <taxon>Fredinandcohnia</taxon>
    </lineage>
</organism>
<dbReference type="SUPFAM" id="SSF81296">
    <property type="entry name" value="E set domains"/>
    <property type="match status" value="6"/>
</dbReference>
<dbReference type="Pfam" id="PF00092">
    <property type="entry name" value="VWA"/>
    <property type="match status" value="1"/>
</dbReference>
<dbReference type="InterPro" id="IPR002035">
    <property type="entry name" value="VWF_A"/>
</dbReference>
<accession>A0AAW5DWP5</accession>
<dbReference type="CDD" id="cd00102">
    <property type="entry name" value="IPT"/>
    <property type="match status" value="3"/>
</dbReference>
<dbReference type="InterPro" id="IPR002909">
    <property type="entry name" value="IPT_dom"/>
</dbReference>
<dbReference type="EMBL" id="JAKTTI010000007">
    <property type="protein sequence ID" value="MCH1625067.1"/>
    <property type="molecule type" value="Genomic_DNA"/>
</dbReference>
<dbReference type="SMART" id="SM00327">
    <property type="entry name" value="VWA"/>
    <property type="match status" value="1"/>
</dbReference>
<dbReference type="InterPro" id="IPR014756">
    <property type="entry name" value="Ig_E-set"/>
</dbReference>
<dbReference type="InterPro" id="IPR036465">
    <property type="entry name" value="vWFA_dom_sf"/>
</dbReference>
<dbReference type="InterPro" id="IPR013783">
    <property type="entry name" value="Ig-like_fold"/>
</dbReference>
<dbReference type="Gene3D" id="2.60.40.10">
    <property type="entry name" value="Immunoglobulins"/>
    <property type="match status" value="6"/>
</dbReference>
<feature type="signal peptide" evidence="1">
    <location>
        <begin position="1"/>
        <end position="28"/>
    </location>
</feature>
<dbReference type="CDD" id="cd00603">
    <property type="entry name" value="IPT_PCSR"/>
    <property type="match status" value="1"/>
</dbReference>
<evidence type="ECO:0000259" key="2">
    <source>
        <dbReference type="PROSITE" id="PS50234"/>
    </source>
</evidence>
<keyword evidence="1" id="KW-0732">Signal</keyword>
<dbReference type="SUPFAM" id="SSF53300">
    <property type="entry name" value="vWA-like"/>
    <property type="match status" value="1"/>
</dbReference>
<proteinExistence type="predicted"/>
<reference evidence="3" key="1">
    <citation type="submission" date="2022-02" db="EMBL/GenBank/DDBJ databases">
        <title>Fredinandcohnia quinoae sp. nov. isolated from Chenopodium quinoa seeds.</title>
        <authorList>
            <person name="Saati-Santamaria Z."/>
            <person name="Flores-Felix J.D."/>
            <person name="Igual J.M."/>
            <person name="Velazquez E."/>
            <person name="Garcia-Fraile P."/>
            <person name="Martinez-Molina E."/>
        </authorList>
    </citation>
    <scope>NUCLEOTIDE SEQUENCE</scope>
    <source>
        <strain evidence="3">SECRCQ15</strain>
    </source>
</reference>
<dbReference type="GO" id="GO:0017154">
    <property type="term" value="F:semaphorin receptor activity"/>
    <property type="evidence" value="ECO:0007669"/>
    <property type="project" value="InterPro"/>
</dbReference>
<evidence type="ECO:0000313" key="4">
    <source>
        <dbReference type="Proteomes" id="UP001431131"/>
    </source>
</evidence>
<dbReference type="PROSITE" id="PS50234">
    <property type="entry name" value="VWFA"/>
    <property type="match status" value="1"/>
</dbReference>
<dbReference type="SMART" id="SM00429">
    <property type="entry name" value="IPT"/>
    <property type="match status" value="6"/>
</dbReference>
<dbReference type="RefSeq" id="WP_240254010.1">
    <property type="nucleotide sequence ID" value="NZ_JAKTTI010000007.1"/>
</dbReference>
<evidence type="ECO:0000313" key="3">
    <source>
        <dbReference type="EMBL" id="MCH1625067.1"/>
    </source>
</evidence>
<feature type="chain" id="PRO_5043319084" evidence="1">
    <location>
        <begin position="29"/>
        <end position="868"/>
    </location>
</feature>
<keyword evidence="4" id="KW-1185">Reference proteome</keyword>
<dbReference type="Proteomes" id="UP001431131">
    <property type="component" value="Unassembled WGS sequence"/>
</dbReference>
<dbReference type="AlphaFoldDB" id="A0AAW5DWP5"/>
<dbReference type="PANTHER" id="PTHR22625">
    <property type="entry name" value="PLEXIN"/>
    <property type="match status" value="1"/>
</dbReference>